<proteinExistence type="predicted"/>
<reference evidence="2" key="2">
    <citation type="submission" date="2021-03" db="UniProtKB">
        <authorList>
            <consortium name="EnsemblPlants"/>
        </authorList>
    </citation>
    <scope>IDENTIFICATION</scope>
</reference>
<feature type="compositionally biased region" description="Low complexity" evidence="1">
    <location>
        <begin position="19"/>
        <end position="28"/>
    </location>
</feature>
<feature type="region of interest" description="Disordered" evidence="1">
    <location>
        <begin position="1"/>
        <end position="51"/>
    </location>
</feature>
<dbReference type="AlphaFoldDB" id="A0A803Q404"/>
<keyword evidence="3" id="KW-1185">Reference proteome</keyword>
<organism evidence="2 3">
    <name type="scientific">Cannabis sativa</name>
    <name type="common">Hemp</name>
    <name type="synonym">Marijuana</name>
    <dbReference type="NCBI Taxonomy" id="3483"/>
    <lineage>
        <taxon>Eukaryota</taxon>
        <taxon>Viridiplantae</taxon>
        <taxon>Streptophyta</taxon>
        <taxon>Embryophyta</taxon>
        <taxon>Tracheophyta</taxon>
        <taxon>Spermatophyta</taxon>
        <taxon>Magnoliopsida</taxon>
        <taxon>eudicotyledons</taxon>
        <taxon>Gunneridae</taxon>
        <taxon>Pentapetalae</taxon>
        <taxon>rosids</taxon>
        <taxon>fabids</taxon>
        <taxon>Rosales</taxon>
        <taxon>Cannabaceae</taxon>
        <taxon>Cannabis</taxon>
    </lineage>
</organism>
<dbReference type="Gramene" id="evm.model.07.1823">
    <property type="protein sequence ID" value="cds.evm.model.07.1823"/>
    <property type="gene ID" value="evm.TU.07.1823"/>
</dbReference>
<dbReference type="Proteomes" id="UP000596661">
    <property type="component" value="Chromosome 7"/>
</dbReference>
<evidence type="ECO:0000313" key="2">
    <source>
        <dbReference type="EnsemblPlants" id="cds.evm.model.07.1823"/>
    </source>
</evidence>
<protein>
    <submittedName>
        <fullName evidence="2">Uncharacterized protein</fullName>
    </submittedName>
</protein>
<evidence type="ECO:0000313" key="3">
    <source>
        <dbReference type="Proteomes" id="UP000596661"/>
    </source>
</evidence>
<dbReference type="EMBL" id="UZAU01000675">
    <property type="status" value="NOT_ANNOTATED_CDS"/>
    <property type="molecule type" value="Genomic_DNA"/>
</dbReference>
<sequence>MGNCCKGSSASPATPPAAPTVATSVASSQPDNEITGQTWGGPPACTDGPNHNRTRFHYFRELFTASNSNWERVIACVDGVVSEDQNVGG</sequence>
<accession>A0A803Q404</accession>
<reference evidence="2" key="1">
    <citation type="submission" date="2018-11" db="EMBL/GenBank/DDBJ databases">
        <authorList>
            <person name="Grassa J C."/>
        </authorList>
    </citation>
    <scope>NUCLEOTIDE SEQUENCE [LARGE SCALE GENOMIC DNA]</scope>
</reference>
<evidence type="ECO:0000256" key="1">
    <source>
        <dbReference type="SAM" id="MobiDB-lite"/>
    </source>
</evidence>
<name>A0A803Q404_CANSA</name>
<dbReference type="EnsemblPlants" id="evm.model.07.1823">
    <property type="protein sequence ID" value="cds.evm.model.07.1823"/>
    <property type="gene ID" value="evm.TU.07.1823"/>
</dbReference>